<evidence type="ECO:0000313" key="2">
    <source>
        <dbReference type="EMBL" id="RWX47665.1"/>
    </source>
</evidence>
<feature type="chain" id="PRO_5018526518" evidence="1">
    <location>
        <begin position="24"/>
        <end position="143"/>
    </location>
</feature>
<feature type="signal peptide" evidence="1">
    <location>
        <begin position="1"/>
        <end position="23"/>
    </location>
</feature>
<keyword evidence="3" id="KW-1185">Reference proteome</keyword>
<evidence type="ECO:0000313" key="3">
    <source>
        <dbReference type="Proteomes" id="UP000288086"/>
    </source>
</evidence>
<dbReference type="AlphaFoldDB" id="A0A3S4TCI5"/>
<accession>A0A3S4TCI5</accession>
<reference evidence="2 3" key="1">
    <citation type="submission" date="2017-01" db="EMBL/GenBank/DDBJ databases">
        <title>The cable genome- insights into the physiology and evolution of filamentous bacteria capable of sulfide oxidation via long distance electron transfer.</title>
        <authorList>
            <person name="Schreiber L."/>
            <person name="Bjerg J.T."/>
            <person name="Boggild A."/>
            <person name="Van De Vossenberg J."/>
            <person name="Meysman F."/>
            <person name="Nielsen L.P."/>
            <person name="Schramm A."/>
            <person name="Kjeldsen K.U."/>
        </authorList>
    </citation>
    <scope>NUCLEOTIDE SEQUENCE [LARGE SCALE GENOMIC DNA]</scope>
    <source>
        <strain evidence="2">A1</strain>
    </source>
</reference>
<evidence type="ECO:0000256" key="1">
    <source>
        <dbReference type="SAM" id="SignalP"/>
    </source>
</evidence>
<keyword evidence="1" id="KW-0732">Signal</keyword>
<sequence>MKPGQIIPVVLSILLLAATSARAEVKGVSFLHRTKAKSVLKLDCDEERTGTAPPAYTCYNKNGKEQSITPGPEWQLVKLSPACLLNTVTDTVDTSCAGLPNRESNPGYISVKRTRKSSKFQNNGNRSLLMTLVAVPERQMWLS</sequence>
<dbReference type="EMBL" id="MTKP01000209">
    <property type="protein sequence ID" value="RWX47665.1"/>
    <property type="molecule type" value="Genomic_DNA"/>
</dbReference>
<comment type="caution">
    <text evidence="2">The sequence shown here is derived from an EMBL/GenBank/DDBJ whole genome shotgun (WGS) entry which is preliminary data.</text>
</comment>
<organism evidence="2 3">
    <name type="scientific">Candidatus Electrothrix communis</name>
    <dbReference type="NCBI Taxonomy" id="1859133"/>
    <lineage>
        <taxon>Bacteria</taxon>
        <taxon>Pseudomonadati</taxon>
        <taxon>Thermodesulfobacteriota</taxon>
        <taxon>Desulfobulbia</taxon>
        <taxon>Desulfobulbales</taxon>
        <taxon>Desulfobulbaceae</taxon>
        <taxon>Candidatus Electrothrix</taxon>
    </lineage>
</organism>
<dbReference type="Proteomes" id="UP000288086">
    <property type="component" value="Unassembled WGS sequence"/>
</dbReference>
<proteinExistence type="predicted"/>
<protein>
    <submittedName>
        <fullName evidence="2">Uncharacterized protein</fullName>
    </submittedName>
</protein>
<name>A0A3S4TCI5_9BACT</name>
<gene>
    <name evidence="2" type="ORF">VT98_12091</name>
</gene>